<dbReference type="InterPro" id="IPR007321">
    <property type="entry name" value="Transposase_28"/>
</dbReference>
<dbReference type="Proteomes" id="UP001231189">
    <property type="component" value="Unassembled WGS sequence"/>
</dbReference>
<feature type="compositionally biased region" description="Polar residues" evidence="1">
    <location>
        <begin position="419"/>
        <end position="428"/>
    </location>
</feature>
<keyword evidence="4" id="KW-1185">Reference proteome</keyword>
<feature type="region of interest" description="Disordered" evidence="1">
    <location>
        <begin position="532"/>
        <end position="557"/>
    </location>
</feature>
<comment type="caution">
    <text evidence="3">The sequence shown here is derived from an EMBL/GenBank/DDBJ whole genome shotgun (WGS) entry which is preliminary data.</text>
</comment>
<reference evidence="3" key="1">
    <citation type="submission" date="2023-07" db="EMBL/GenBank/DDBJ databases">
        <title>A chromosome-level genome assembly of Lolium multiflorum.</title>
        <authorList>
            <person name="Chen Y."/>
            <person name="Copetti D."/>
            <person name="Kolliker R."/>
            <person name="Studer B."/>
        </authorList>
    </citation>
    <scope>NUCLEOTIDE SEQUENCE</scope>
    <source>
        <strain evidence="3">02402/16</strain>
        <tissue evidence="3">Leaf</tissue>
    </source>
</reference>
<proteinExistence type="predicted"/>
<feature type="domain" description="Transposase (putative) gypsy type" evidence="2">
    <location>
        <begin position="54"/>
        <end position="119"/>
    </location>
</feature>
<evidence type="ECO:0000313" key="4">
    <source>
        <dbReference type="Proteomes" id="UP001231189"/>
    </source>
</evidence>
<dbReference type="PANTHER" id="PTHR33026:SF7">
    <property type="entry name" value="OS03G0100275 PROTEIN"/>
    <property type="match status" value="1"/>
</dbReference>
<protein>
    <recommendedName>
        <fullName evidence="2">Transposase (putative) gypsy type domain-containing protein</fullName>
    </recommendedName>
</protein>
<accession>A0AAD8VQW5</accession>
<dbReference type="PANTHER" id="PTHR33026">
    <property type="entry name" value="OS06G0360600 PROTEIN"/>
    <property type="match status" value="1"/>
</dbReference>
<feature type="region of interest" description="Disordered" evidence="1">
    <location>
        <begin position="323"/>
        <end position="482"/>
    </location>
</feature>
<evidence type="ECO:0000259" key="2">
    <source>
        <dbReference type="Pfam" id="PF04195"/>
    </source>
</evidence>
<evidence type="ECO:0000256" key="1">
    <source>
        <dbReference type="SAM" id="MobiDB-lite"/>
    </source>
</evidence>
<dbReference type="Pfam" id="PF04195">
    <property type="entry name" value="Transposase_28"/>
    <property type="match status" value="1"/>
</dbReference>
<organism evidence="3 4">
    <name type="scientific">Lolium multiflorum</name>
    <name type="common">Italian ryegrass</name>
    <name type="synonym">Lolium perenne subsp. multiflorum</name>
    <dbReference type="NCBI Taxonomy" id="4521"/>
    <lineage>
        <taxon>Eukaryota</taxon>
        <taxon>Viridiplantae</taxon>
        <taxon>Streptophyta</taxon>
        <taxon>Embryophyta</taxon>
        <taxon>Tracheophyta</taxon>
        <taxon>Spermatophyta</taxon>
        <taxon>Magnoliopsida</taxon>
        <taxon>Liliopsida</taxon>
        <taxon>Poales</taxon>
        <taxon>Poaceae</taxon>
        <taxon>BOP clade</taxon>
        <taxon>Pooideae</taxon>
        <taxon>Poodae</taxon>
        <taxon>Poeae</taxon>
        <taxon>Poeae Chloroplast Group 2 (Poeae type)</taxon>
        <taxon>Loliodinae</taxon>
        <taxon>Loliinae</taxon>
        <taxon>Lolium</taxon>
    </lineage>
</organism>
<dbReference type="EMBL" id="JAUUTY010000006">
    <property type="protein sequence ID" value="KAK1616652.1"/>
    <property type="molecule type" value="Genomic_DNA"/>
</dbReference>
<name>A0AAD8VQW5_LOLMU</name>
<gene>
    <name evidence="3" type="ORF">QYE76_022169</name>
</gene>
<evidence type="ECO:0000313" key="3">
    <source>
        <dbReference type="EMBL" id="KAK1616652.1"/>
    </source>
</evidence>
<feature type="compositionally biased region" description="Basic and acidic residues" evidence="1">
    <location>
        <begin position="336"/>
        <end position="345"/>
    </location>
</feature>
<sequence length="744" mass="82649">MAAADLGAAEWERSKITNQDLNLLKKLGITKKPKAVCFPSEESYPTPPMGYRVSFVDHLIRGLSAPIHPFLRGLLYVYGLQLHHLTPNSILHISIFITLCEAFLGVQPNWALWKRIFFCRRNGSANVAYNIGGVVISVRSSVNYFDVKLPDSVQGWRKKWLYIREENHGCAEDNIPPFDGAEKILRRRSWDAEATEEERTSTEALMTRIHELQNTRGKELSGIQITAYFLRTRVQPLQARKNPFWNYAGDEDADRLSTNLEVKDLDRLIRKISSLKKKDSIPSTYRVKPYSAAHALPKDHPNLVSLPPLPEGGEVEERAVISDDNPDAPSFANEPAESRKSAGSDEKEDVSEATASAQSPPPAVSPRNKRKRDDAEDSGTSKVDEAVPSHQKAGYDPYLEALISSDDEEEVPTADVAARTSTSHTLVASETPVEGEETSPPRQNVGAATPPSSPLVPSPKRARVETNPELTLQSSSSSNPLLDDPMIKELLRIGAQFVGYRDYASKTEEKLAEANERADTLAQKLEQCEEARKKAESDAVEARQEADKAKADAAGVEDLRKRLHDAETSLSDHITAQSAREAAITKRIKTQSRRFVNRTSQEFELENPDNDSLLDAVSFLEFHGTEAREGMDEAKAGLSKLFPYFFPKKEEPATFLGLAKCFNPPEDLGLKMRHENMKVAVESTVALVADSQQTIDWAKVGDTEQIEQTKWRSLIKAAKLNTKKILAYLGIKPSSTPSSSRPEV</sequence>
<dbReference type="AlphaFoldDB" id="A0AAD8VQW5"/>